<feature type="transmembrane region" description="Helical" evidence="1">
    <location>
        <begin position="195"/>
        <end position="212"/>
    </location>
</feature>
<evidence type="ECO:0000256" key="1">
    <source>
        <dbReference type="SAM" id="Phobius"/>
    </source>
</evidence>
<keyword evidence="1" id="KW-1133">Transmembrane helix</keyword>
<reference evidence="3" key="1">
    <citation type="journal article" date="2019" name="Int. J. Syst. Evol. Microbiol.">
        <title>The Global Catalogue of Microorganisms (GCM) 10K type strain sequencing project: providing services to taxonomists for standard genome sequencing and annotation.</title>
        <authorList>
            <consortium name="The Broad Institute Genomics Platform"/>
            <consortium name="The Broad Institute Genome Sequencing Center for Infectious Disease"/>
            <person name="Wu L."/>
            <person name="Ma J."/>
        </authorList>
    </citation>
    <scope>NUCLEOTIDE SEQUENCE [LARGE SCALE GENOMIC DNA]</scope>
    <source>
        <strain evidence="3">JCM 17906</strain>
    </source>
</reference>
<comment type="caution">
    <text evidence="2">The sequence shown here is derived from an EMBL/GenBank/DDBJ whole genome shotgun (WGS) entry which is preliminary data.</text>
</comment>
<evidence type="ECO:0008006" key="4">
    <source>
        <dbReference type="Google" id="ProtNLM"/>
    </source>
</evidence>
<dbReference type="Proteomes" id="UP001501598">
    <property type="component" value="Unassembled WGS sequence"/>
</dbReference>
<name>A0ABP8RHT1_9PSEU</name>
<dbReference type="EMBL" id="BAABGT010000014">
    <property type="protein sequence ID" value="GAA4538724.1"/>
    <property type="molecule type" value="Genomic_DNA"/>
</dbReference>
<feature type="transmembrane region" description="Helical" evidence="1">
    <location>
        <begin position="75"/>
        <end position="94"/>
    </location>
</feature>
<keyword evidence="3" id="KW-1185">Reference proteome</keyword>
<evidence type="ECO:0000313" key="3">
    <source>
        <dbReference type="Proteomes" id="UP001501598"/>
    </source>
</evidence>
<gene>
    <name evidence="2" type="ORF">GCM10023175_09040</name>
</gene>
<proteinExistence type="predicted"/>
<sequence length="222" mass="23102">MSTEALLLALTTVVRPTTVAAVFAILATRTPQRLLVAYVVTGAAFSVLVGVVVVLLLNGLAAATSSSAPRPVLDLVLGGAALGYAGAAWAGWAPHRRSAPPPDEPTWMQRRLQGLTVRGSAVAGVLTHLPGLVYLAALNAIVGSSDGVPGALLQIGVYNAIWFLLPTVALLLSLRRAELSRELVVRLGGLVHTHRRLLTVLVLGVLGGYLLVDAVLELARHG</sequence>
<dbReference type="RefSeq" id="WP_345412988.1">
    <property type="nucleotide sequence ID" value="NZ_BAABGT010000014.1"/>
</dbReference>
<dbReference type="Pfam" id="PF11139">
    <property type="entry name" value="SfLAP"/>
    <property type="match status" value="1"/>
</dbReference>
<protein>
    <recommendedName>
        <fullName evidence="4">Sap-like sulfolipid-1-addressing protein</fullName>
    </recommendedName>
</protein>
<feature type="transmembrane region" description="Helical" evidence="1">
    <location>
        <begin position="155"/>
        <end position="174"/>
    </location>
</feature>
<dbReference type="InterPro" id="IPR021315">
    <property type="entry name" value="Gap/Sap"/>
</dbReference>
<organism evidence="2 3">
    <name type="scientific">Pseudonocardia xishanensis</name>
    <dbReference type="NCBI Taxonomy" id="630995"/>
    <lineage>
        <taxon>Bacteria</taxon>
        <taxon>Bacillati</taxon>
        <taxon>Actinomycetota</taxon>
        <taxon>Actinomycetes</taxon>
        <taxon>Pseudonocardiales</taxon>
        <taxon>Pseudonocardiaceae</taxon>
        <taxon>Pseudonocardia</taxon>
    </lineage>
</organism>
<feature type="transmembrane region" description="Helical" evidence="1">
    <location>
        <begin position="35"/>
        <end position="63"/>
    </location>
</feature>
<keyword evidence="1" id="KW-0812">Transmembrane</keyword>
<evidence type="ECO:0000313" key="2">
    <source>
        <dbReference type="EMBL" id="GAA4538724.1"/>
    </source>
</evidence>
<accession>A0ABP8RHT1</accession>
<feature type="transmembrane region" description="Helical" evidence="1">
    <location>
        <begin position="115"/>
        <end position="135"/>
    </location>
</feature>
<keyword evidence="1" id="KW-0472">Membrane</keyword>
<feature type="transmembrane region" description="Helical" evidence="1">
    <location>
        <begin position="6"/>
        <end position="28"/>
    </location>
</feature>